<comment type="caution">
    <text evidence="2">The sequence shown here is derived from an EMBL/GenBank/DDBJ whole genome shotgun (WGS) entry which is preliminary data.</text>
</comment>
<keyword evidence="1" id="KW-0812">Transmembrane</keyword>
<dbReference type="RefSeq" id="WP_119931180.1">
    <property type="nucleotide sequence ID" value="NZ_QZEY01000023.1"/>
</dbReference>
<evidence type="ECO:0000313" key="2">
    <source>
        <dbReference type="EMBL" id="RJL22105.1"/>
    </source>
</evidence>
<feature type="transmembrane region" description="Helical" evidence="1">
    <location>
        <begin position="57"/>
        <end position="79"/>
    </location>
</feature>
<evidence type="ECO:0000313" key="3">
    <source>
        <dbReference type="Proteomes" id="UP000265768"/>
    </source>
</evidence>
<organism evidence="2 3">
    <name type="scientific">Bailinhaonella thermotolerans</name>
    <dbReference type="NCBI Taxonomy" id="1070861"/>
    <lineage>
        <taxon>Bacteria</taxon>
        <taxon>Bacillati</taxon>
        <taxon>Actinomycetota</taxon>
        <taxon>Actinomycetes</taxon>
        <taxon>Streptosporangiales</taxon>
        <taxon>Streptosporangiaceae</taxon>
        <taxon>Bailinhaonella</taxon>
    </lineage>
</organism>
<reference evidence="2 3" key="1">
    <citation type="submission" date="2018-09" db="EMBL/GenBank/DDBJ databases">
        <title>YIM 75507 draft genome.</title>
        <authorList>
            <person name="Tang S."/>
            <person name="Feng Y."/>
        </authorList>
    </citation>
    <scope>NUCLEOTIDE SEQUENCE [LARGE SCALE GENOMIC DNA]</scope>
    <source>
        <strain evidence="2 3">YIM 75507</strain>
    </source>
</reference>
<sequence>MWNLIWTLIIGFIIGAIGRLIVPGKNAMAWWVMLILGVAGSLIGGYITRAILGGGSFVAFIVSVLVAAALVWAYGAFAARRGSTQ</sequence>
<gene>
    <name evidence="2" type="ORF">D5H75_36565</name>
</gene>
<feature type="transmembrane region" description="Helical" evidence="1">
    <location>
        <begin position="29"/>
        <end position="51"/>
    </location>
</feature>
<dbReference type="OrthoDB" id="3483802at2"/>
<dbReference type="EMBL" id="QZEY01000023">
    <property type="protein sequence ID" value="RJL22105.1"/>
    <property type="molecule type" value="Genomic_DNA"/>
</dbReference>
<dbReference type="AlphaFoldDB" id="A0A3A4ARM7"/>
<dbReference type="Proteomes" id="UP000265768">
    <property type="component" value="Unassembled WGS sequence"/>
</dbReference>
<evidence type="ECO:0000256" key="1">
    <source>
        <dbReference type="SAM" id="Phobius"/>
    </source>
</evidence>
<protein>
    <submittedName>
        <fullName evidence="2">GlsB/YeaQ/YmgE family stress response membrane protein</fullName>
    </submittedName>
</protein>
<feature type="transmembrane region" description="Helical" evidence="1">
    <location>
        <begin position="6"/>
        <end position="22"/>
    </location>
</feature>
<proteinExistence type="predicted"/>
<name>A0A3A4ARM7_9ACTN</name>
<keyword evidence="3" id="KW-1185">Reference proteome</keyword>
<keyword evidence="1" id="KW-0472">Membrane</keyword>
<keyword evidence="1" id="KW-1133">Transmembrane helix</keyword>
<accession>A0A3A4ARM7</accession>